<dbReference type="AlphaFoldDB" id="A0AAF1JV19"/>
<evidence type="ECO:0000313" key="2">
    <source>
        <dbReference type="Proteomes" id="UP001196068"/>
    </source>
</evidence>
<sequence length="421" mass="46282">MSETFVRNGPAVVVYFNGAFINQENGAHRRMSDLMMFLVSIDARIVFYSYRDHNAWPWRDTEIRQFGELYPGAELVLEESSILVRAWTRIKVLLAALSPNLAVRAFRLRIPYLSPRLQAISCRSELSLFIVHYARGLIEVNGLPDADVILETHDLAFLSGLKQSGGNVTDARTMLKARGELTVLGSVGGLIGIAPAEVSFFRMLLPDTKTYYVPKYSGVPSPQILPSPESNIRHDVLFVGSENPFNARGLIRFIHEHRTWLNTRRFAIAGRVCGVADVVAAARSVGAVMLDYVEDLAGVYAVSRIVVSPVDGTGLKIKVIDALSRGRPVFGSPHTMASLPPGFEGCVFPIDETEMDRMLSDEAWRVHAGKAAIRYASTLNEMGDCEALKARLLAWPAPNLSVEKASFSGVIPKTAGAHARD</sequence>
<protein>
    <submittedName>
        <fullName evidence="1">Glycosyltransferase family 4 protein</fullName>
    </submittedName>
</protein>
<dbReference type="EMBL" id="JAAEDH010000003">
    <property type="protein sequence ID" value="MBR0654307.1"/>
    <property type="molecule type" value="Genomic_DNA"/>
</dbReference>
<gene>
    <name evidence="1" type="ORF">GXW79_04350</name>
</gene>
<accession>A0AAF1JV19</accession>
<keyword evidence="2" id="KW-1185">Reference proteome</keyword>
<dbReference type="Gene3D" id="3.40.50.2000">
    <property type="entry name" value="Glycogen Phosphorylase B"/>
    <property type="match status" value="1"/>
</dbReference>
<dbReference type="RefSeq" id="WP_211873122.1">
    <property type="nucleotide sequence ID" value="NZ_JAAEDH010000003.1"/>
</dbReference>
<name>A0AAF1JV19_9PROT</name>
<proteinExistence type="predicted"/>
<organism evidence="1 2">
    <name type="scientific">Plastoroseomonas arctica</name>
    <dbReference type="NCBI Taxonomy" id="1509237"/>
    <lineage>
        <taxon>Bacteria</taxon>
        <taxon>Pseudomonadati</taxon>
        <taxon>Pseudomonadota</taxon>
        <taxon>Alphaproteobacteria</taxon>
        <taxon>Acetobacterales</taxon>
        <taxon>Acetobacteraceae</taxon>
        <taxon>Plastoroseomonas</taxon>
    </lineage>
</organism>
<comment type="caution">
    <text evidence="1">The sequence shown here is derived from an EMBL/GenBank/DDBJ whole genome shotgun (WGS) entry which is preliminary data.</text>
</comment>
<dbReference type="Proteomes" id="UP001196068">
    <property type="component" value="Unassembled WGS sequence"/>
</dbReference>
<evidence type="ECO:0000313" key="1">
    <source>
        <dbReference type="EMBL" id="MBR0654307.1"/>
    </source>
</evidence>
<dbReference type="SUPFAM" id="SSF53756">
    <property type="entry name" value="UDP-Glycosyltransferase/glycogen phosphorylase"/>
    <property type="match status" value="1"/>
</dbReference>
<reference evidence="1" key="2">
    <citation type="journal article" date="2021" name="Syst. Appl. Microbiol.">
        <title>Roseomonas hellenica sp. nov., isolated from roots of wild-growing Alkanna tinctoria.</title>
        <authorList>
            <person name="Rat A."/>
            <person name="Naranjo H.D."/>
            <person name="Lebbe L."/>
            <person name="Cnockaert M."/>
            <person name="Krigas N."/>
            <person name="Grigoriadou K."/>
            <person name="Maloupa E."/>
            <person name="Willems A."/>
        </authorList>
    </citation>
    <scope>NUCLEOTIDE SEQUENCE</scope>
    <source>
        <strain evidence="1">LMG 28251</strain>
    </source>
</reference>
<dbReference type="Pfam" id="PF13692">
    <property type="entry name" value="Glyco_trans_1_4"/>
    <property type="match status" value="1"/>
</dbReference>
<reference evidence="1" key="1">
    <citation type="submission" date="2020-01" db="EMBL/GenBank/DDBJ databases">
        <authorList>
            <person name="Rat A."/>
        </authorList>
    </citation>
    <scope>NUCLEOTIDE SEQUENCE</scope>
    <source>
        <strain evidence="1">LMG 28251</strain>
    </source>
</reference>